<keyword evidence="2" id="KW-1185">Reference proteome</keyword>
<comment type="caution">
    <text evidence="1">The sequence shown here is derived from an EMBL/GenBank/DDBJ whole genome shotgun (WGS) entry which is preliminary data.</text>
</comment>
<protein>
    <submittedName>
        <fullName evidence="1">Uncharacterized protein</fullName>
    </submittedName>
</protein>
<dbReference type="EMBL" id="CM047591">
    <property type="protein sequence ID" value="KAI9918413.1"/>
    <property type="molecule type" value="Genomic_DNA"/>
</dbReference>
<name>A0ACC0WHT5_9STRA</name>
<evidence type="ECO:0000313" key="1">
    <source>
        <dbReference type="EMBL" id="KAI9918413.1"/>
    </source>
</evidence>
<dbReference type="Proteomes" id="UP001163321">
    <property type="component" value="Chromosome 12"/>
</dbReference>
<evidence type="ECO:0000313" key="2">
    <source>
        <dbReference type="Proteomes" id="UP001163321"/>
    </source>
</evidence>
<organism evidence="1 2">
    <name type="scientific">Peronosclerospora sorghi</name>
    <dbReference type="NCBI Taxonomy" id="230839"/>
    <lineage>
        <taxon>Eukaryota</taxon>
        <taxon>Sar</taxon>
        <taxon>Stramenopiles</taxon>
        <taxon>Oomycota</taxon>
        <taxon>Peronosporomycetes</taxon>
        <taxon>Peronosporales</taxon>
        <taxon>Peronosporaceae</taxon>
        <taxon>Peronosclerospora</taxon>
    </lineage>
</organism>
<sequence>MVILNKRYNLYKGFLRHTKLLFELRFIQLIHVEIENVWRQSIGVSCDVAVCFHLLLPVEHFQNLFVRLTCPFAFSVPFRTHTILKGKIQSVADVETPRVRLLVKGACGIVETQASESGAFFDPCTSYFGLDRFLGPE</sequence>
<accession>A0ACC0WHT5</accession>
<reference evidence="1 2" key="1">
    <citation type="journal article" date="2022" name="bioRxiv">
        <title>The genome of the oomycete Peronosclerospora sorghi, a cosmopolitan pathogen of maize and sorghum, is inflated with dispersed pseudogenes.</title>
        <authorList>
            <person name="Fletcher K."/>
            <person name="Martin F."/>
            <person name="Isakeit T."/>
            <person name="Cavanaugh K."/>
            <person name="Magill C."/>
            <person name="Michelmore R."/>
        </authorList>
    </citation>
    <scope>NUCLEOTIDE SEQUENCE [LARGE SCALE GENOMIC DNA]</scope>
    <source>
        <strain evidence="1">P6</strain>
    </source>
</reference>
<gene>
    <name evidence="1" type="ORF">PsorP6_011346</name>
</gene>
<proteinExistence type="predicted"/>